<dbReference type="Proteomes" id="UP000821845">
    <property type="component" value="Chromosome 1"/>
</dbReference>
<dbReference type="EMBL" id="CM023481">
    <property type="protein sequence ID" value="KAH6947329.1"/>
    <property type="molecule type" value="Genomic_DNA"/>
</dbReference>
<gene>
    <name evidence="1" type="ORF">HPB50_018423</name>
</gene>
<accession>A0ACB7TMT8</accession>
<evidence type="ECO:0000313" key="1">
    <source>
        <dbReference type="EMBL" id="KAH6947329.1"/>
    </source>
</evidence>
<evidence type="ECO:0000313" key="2">
    <source>
        <dbReference type="Proteomes" id="UP000821845"/>
    </source>
</evidence>
<comment type="caution">
    <text evidence="1">The sequence shown here is derived from an EMBL/GenBank/DDBJ whole genome shotgun (WGS) entry which is preliminary data.</text>
</comment>
<reference evidence="1" key="1">
    <citation type="submission" date="2020-05" db="EMBL/GenBank/DDBJ databases">
        <title>Large-scale comparative analyses of tick genomes elucidate their genetic diversity and vector capacities.</title>
        <authorList>
            <person name="Jia N."/>
            <person name="Wang J."/>
            <person name="Shi W."/>
            <person name="Du L."/>
            <person name="Sun Y."/>
            <person name="Zhan W."/>
            <person name="Jiang J."/>
            <person name="Wang Q."/>
            <person name="Zhang B."/>
            <person name="Ji P."/>
            <person name="Sakyi L.B."/>
            <person name="Cui X."/>
            <person name="Yuan T."/>
            <person name="Jiang B."/>
            <person name="Yang W."/>
            <person name="Lam T.T.-Y."/>
            <person name="Chang Q."/>
            <person name="Ding S."/>
            <person name="Wang X."/>
            <person name="Zhu J."/>
            <person name="Ruan X."/>
            <person name="Zhao L."/>
            <person name="Wei J."/>
            <person name="Que T."/>
            <person name="Du C."/>
            <person name="Cheng J."/>
            <person name="Dai P."/>
            <person name="Han X."/>
            <person name="Huang E."/>
            <person name="Gao Y."/>
            <person name="Liu J."/>
            <person name="Shao H."/>
            <person name="Ye R."/>
            <person name="Li L."/>
            <person name="Wei W."/>
            <person name="Wang X."/>
            <person name="Wang C."/>
            <person name="Yang T."/>
            <person name="Huo Q."/>
            <person name="Li W."/>
            <person name="Guo W."/>
            <person name="Chen H."/>
            <person name="Zhou L."/>
            <person name="Ni X."/>
            <person name="Tian J."/>
            <person name="Zhou Y."/>
            <person name="Sheng Y."/>
            <person name="Liu T."/>
            <person name="Pan Y."/>
            <person name="Xia L."/>
            <person name="Li J."/>
            <person name="Zhao F."/>
            <person name="Cao W."/>
        </authorList>
    </citation>
    <scope>NUCLEOTIDE SEQUENCE</scope>
    <source>
        <strain evidence="1">Hyas-2018</strain>
    </source>
</reference>
<keyword evidence="2" id="KW-1185">Reference proteome</keyword>
<name>A0ACB7TMT8_HYAAI</name>
<protein>
    <submittedName>
        <fullName evidence="1">Uncharacterized protein</fullName>
    </submittedName>
</protein>
<sequence length="73" mass="8215">MLFCRVRSASRGHPLSRRSTHLEEDFYLGIRTNGDCVDRLVSRPWRHGTAGDHEGVAGNFTTMPQQCPGFVVQ</sequence>
<organism evidence="1 2">
    <name type="scientific">Hyalomma asiaticum</name>
    <name type="common">Tick</name>
    <dbReference type="NCBI Taxonomy" id="266040"/>
    <lineage>
        <taxon>Eukaryota</taxon>
        <taxon>Metazoa</taxon>
        <taxon>Ecdysozoa</taxon>
        <taxon>Arthropoda</taxon>
        <taxon>Chelicerata</taxon>
        <taxon>Arachnida</taxon>
        <taxon>Acari</taxon>
        <taxon>Parasitiformes</taxon>
        <taxon>Ixodida</taxon>
        <taxon>Ixodoidea</taxon>
        <taxon>Ixodidae</taxon>
        <taxon>Hyalomminae</taxon>
        <taxon>Hyalomma</taxon>
    </lineage>
</organism>
<proteinExistence type="predicted"/>